<dbReference type="EMBL" id="MSJM01000001">
    <property type="protein sequence ID" value="OLF48990.1"/>
    <property type="molecule type" value="Genomic_DNA"/>
</dbReference>
<gene>
    <name evidence="5" type="ORF">BU202_01525</name>
</gene>
<keyword evidence="6" id="KW-1185">Reference proteome</keyword>
<dbReference type="Gene3D" id="2.30.110.10">
    <property type="entry name" value="Electron Transport, Fmn-binding Protein, Chain A"/>
    <property type="match status" value="1"/>
</dbReference>
<dbReference type="InterPro" id="IPR052174">
    <property type="entry name" value="Flavoredoxin"/>
</dbReference>
<proteinExistence type="inferred from homology"/>
<comment type="cofactor">
    <cofactor evidence="1">
        <name>FMN</name>
        <dbReference type="ChEBI" id="CHEBI:58210"/>
    </cofactor>
</comment>
<comment type="caution">
    <text evidence="5">The sequence shown here is derived from an EMBL/GenBank/DDBJ whole genome shotgun (WGS) entry which is preliminary data.</text>
</comment>
<dbReference type="GO" id="GO:0016646">
    <property type="term" value="F:oxidoreductase activity, acting on the CH-NH group of donors, NAD or NADP as acceptor"/>
    <property type="evidence" value="ECO:0007669"/>
    <property type="project" value="UniProtKB-ARBA"/>
</dbReference>
<comment type="similarity">
    <text evidence="3">Belongs to the flavoredoxin family.</text>
</comment>
<dbReference type="SMART" id="SM00903">
    <property type="entry name" value="Flavin_Reduct"/>
    <property type="match status" value="1"/>
</dbReference>
<feature type="domain" description="Flavin reductase like" evidence="4">
    <location>
        <begin position="10"/>
        <end position="150"/>
    </location>
</feature>
<protein>
    <submittedName>
        <fullName evidence="5">Flavin reductase</fullName>
    </submittedName>
</protein>
<accession>A0A1Q8EB37</accession>
<organism evidence="5 6">
    <name type="scientific">Streptococcus cuniculi</name>
    <dbReference type="NCBI Taxonomy" id="1432788"/>
    <lineage>
        <taxon>Bacteria</taxon>
        <taxon>Bacillati</taxon>
        <taxon>Bacillota</taxon>
        <taxon>Bacilli</taxon>
        <taxon>Lactobacillales</taxon>
        <taxon>Streptococcaceae</taxon>
        <taxon>Streptococcus</taxon>
    </lineage>
</organism>
<evidence type="ECO:0000259" key="4">
    <source>
        <dbReference type="SMART" id="SM00903"/>
    </source>
</evidence>
<dbReference type="AlphaFoldDB" id="A0A1Q8EB37"/>
<evidence type="ECO:0000313" key="6">
    <source>
        <dbReference type="Proteomes" id="UP000186890"/>
    </source>
</evidence>
<dbReference type="Proteomes" id="UP000186890">
    <property type="component" value="Unassembled WGS sequence"/>
</dbReference>
<dbReference type="GO" id="GO:0010181">
    <property type="term" value="F:FMN binding"/>
    <property type="evidence" value="ECO:0007669"/>
    <property type="project" value="InterPro"/>
</dbReference>
<dbReference type="InterPro" id="IPR002563">
    <property type="entry name" value="Flavin_Rdtase-like_dom"/>
</dbReference>
<dbReference type="InterPro" id="IPR012349">
    <property type="entry name" value="Split_barrel_FMN-bd"/>
</dbReference>
<name>A0A1Q8EB37_9STRE</name>
<sequence length="194" mass="22296">MKKVFETQKLYYGFPIFFLGYKDEKWGYNLTTSSSSYTLGDMLVIGLFSGGNACRQIQKYGSFSLNLPLETHMLEIEQAGFHSGRDKFGLTNLTYQEGLTLDVPLIDDCPLVLECQVEEVAEFGNYTNFIARIIHRHVDEKLVADGKFQSKAFNPILYMGDGKERIYRYLEEERSDKMGSVLKAARKNQRKSRK</sequence>
<evidence type="ECO:0000256" key="1">
    <source>
        <dbReference type="ARBA" id="ARBA00001917"/>
    </source>
</evidence>
<dbReference type="Pfam" id="PF01613">
    <property type="entry name" value="Flavin_Reduct"/>
    <property type="match status" value="1"/>
</dbReference>
<dbReference type="OrthoDB" id="9806228at2"/>
<dbReference type="PANTHER" id="PTHR43567:SF1">
    <property type="entry name" value="FLAVOREDOXIN"/>
    <property type="match status" value="1"/>
</dbReference>
<evidence type="ECO:0000313" key="5">
    <source>
        <dbReference type="EMBL" id="OLF48990.1"/>
    </source>
</evidence>
<evidence type="ECO:0000256" key="2">
    <source>
        <dbReference type="ARBA" id="ARBA00022630"/>
    </source>
</evidence>
<dbReference type="PANTHER" id="PTHR43567">
    <property type="entry name" value="FLAVOREDOXIN-RELATED-RELATED"/>
    <property type="match status" value="1"/>
</dbReference>
<dbReference type="SUPFAM" id="SSF50475">
    <property type="entry name" value="FMN-binding split barrel"/>
    <property type="match status" value="1"/>
</dbReference>
<reference evidence="6" key="1">
    <citation type="submission" date="2016-12" db="EMBL/GenBank/DDBJ databases">
        <authorList>
            <person name="Gulvik C.A."/>
        </authorList>
    </citation>
    <scope>NUCLEOTIDE SEQUENCE [LARGE SCALE GENOMIC DNA]</scope>
    <source>
        <strain evidence="6">NED12-00049-6B</strain>
    </source>
</reference>
<keyword evidence="2" id="KW-0285">Flavoprotein</keyword>
<dbReference type="RefSeq" id="WP_075104033.1">
    <property type="nucleotide sequence ID" value="NZ_MSJM01000001.1"/>
</dbReference>
<evidence type="ECO:0000256" key="3">
    <source>
        <dbReference type="ARBA" id="ARBA00038054"/>
    </source>
</evidence>